<dbReference type="InterPro" id="IPR002716">
    <property type="entry name" value="PIN_dom"/>
</dbReference>
<proteinExistence type="inferred from homology"/>
<dbReference type="InterPro" id="IPR050556">
    <property type="entry name" value="Type_II_TA_system_RNase"/>
</dbReference>
<evidence type="ECO:0000256" key="7">
    <source>
        <dbReference type="ARBA" id="ARBA00038093"/>
    </source>
</evidence>
<name>A0ABV8IVA1_9ACTN</name>
<dbReference type="Gene3D" id="3.40.50.1010">
    <property type="entry name" value="5'-nuclease"/>
    <property type="match status" value="1"/>
</dbReference>
<dbReference type="Pfam" id="PF01850">
    <property type="entry name" value="PIN"/>
    <property type="match status" value="1"/>
</dbReference>
<comment type="caution">
    <text evidence="9">The sequence shown here is derived from an EMBL/GenBank/DDBJ whole genome shotgun (WGS) entry which is preliminary data.</text>
</comment>
<reference evidence="10" key="1">
    <citation type="journal article" date="2019" name="Int. J. Syst. Evol. Microbiol.">
        <title>The Global Catalogue of Microorganisms (GCM) 10K type strain sequencing project: providing services to taxonomists for standard genome sequencing and annotation.</title>
        <authorList>
            <consortium name="The Broad Institute Genomics Platform"/>
            <consortium name="The Broad Institute Genome Sequencing Center for Infectious Disease"/>
            <person name="Wu L."/>
            <person name="Ma J."/>
        </authorList>
    </citation>
    <scope>NUCLEOTIDE SEQUENCE [LARGE SCALE GENOMIC DNA]</scope>
    <source>
        <strain evidence="10">TBRC 5832</strain>
    </source>
</reference>
<sequence length="135" mass="15043">MPTRPILLDTDVASLLIKGRLPVSLGTKLIGSELILPFVTWAELVTWVHVRNWGAAKRSTLRRWMDARVFLPGDENVAHVCGVIAADAQRRGRPRQRNDTWIAACGLAHDLPVATMNVKDFDDFRIHHGLSIVTA</sequence>
<evidence type="ECO:0000313" key="10">
    <source>
        <dbReference type="Proteomes" id="UP001595867"/>
    </source>
</evidence>
<accession>A0ABV8IVA1</accession>
<dbReference type="EMBL" id="JBHSBL010000018">
    <property type="protein sequence ID" value="MFC4068162.1"/>
    <property type="molecule type" value="Genomic_DNA"/>
</dbReference>
<comment type="similarity">
    <text evidence="7">Belongs to the PINc/VapC protein family.</text>
</comment>
<keyword evidence="3" id="KW-0540">Nuclease</keyword>
<evidence type="ECO:0000259" key="8">
    <source>
        <dbReference type="Pfam" id="PF01850"/>
    </source>
</evidence>
<dbReference type="PANTHER" id="PTHR33653:SF1">
    <property type="entry name" value="RIBONUCLEASE VAPC2"/>
    <property type="match status" value="1"/>
</dbReference>
<dbReference type="RefSeq" id="WP_378069032.1">
    <property type="nucleotide sequence ID" value="NZ_JBHSBL010000018.1"/>
</dbReference>
<keyword evidence="2" id="KW-1277">Toxin-antitoxin system</keyword>
<evidence type="ECO:0000256" key="4">
    <source>
        <dbReference type="ARBA" id="ARBA00022723"/>
    </source>
</evidence>
<comment type="cofactor">
    <cofactor evidence="1">
        <name>Mg(2+)</name>
        <dbReference type="ChEBI" id="CHEBI:18420"/>
    </cofactor>
</comment>
<dbReference type="InterPro" id="IPR029060">
    <property type="entry name" value="PIN-like_dom_sf"/>
</dbReference>
<keyword evidence="5" id="KW-0378">Hydrolase</keyword>
<keyword evidence="4" id="KW-0479">Metal-binding</keyword>
<dbReference type="SUPFAM" id="SSF88723">
    <property type="entry name" value="PIN domain-like"/>
    <property type="match status" value="1"/>
</dbReference>
<dbReference type="Proteomes" id="UP001595867">
    <property type="component" value="Unassembled WGS sequence"/>
</dbReference>
<protein>
    <submittedName>
        <fullName evidence="9">PIN domain-containing protein</fullName>
    </submittedName>
</protein>
<evidence type="ECO:0000256" key="2">
    <source>
        <dbReference type="ARBA" id="ARBA00022649"/>
    </source>
</evidence>
<evidence type="ECO:0000256" key="1">
    <source>
        <dbReference type="ARBA" id="ARBA00001946"/>
    </source>
</evidence>
<evidence type="ECO:0000256" key="3">
    <source>
        <dbReference type="ARBA" id="ARBA00022722"/>
    </source>
</evidence>
<evidence type="ECO:0000313" key="9">
    <source>
        <dbReference type="EMBL" id="MFC4068162.1"/>
    </source>
</evidence>
<keyword evidence="10" id="KW-1185">Reference proteome</keyword>
<keyword evidence="6" id="KW-0460">Magnesium</keyword>
<feature type="domain" description="PIN" evidence="8">
    <location>
        <begin position="6"/>
        <end position="122"/>
    </location>
</feature>
<gene>
    <name evidence="9" type="ORF">ACFO0C_24790</name>
</gene>
<dbReference type="PANTHER" id="PTHR33653">
    <property type="entry name" value="RIBONUCLEASE VAPC2"/>
    <property type="match status" value="1"/>
</dbReference>
<organism evidence="9 10">
    <name type="scientific">Actinoplanes subglobosus</name>
    <dbReference type="NCBI Taxonomy" id="1547892"/>
    <lineage>
        <taxon>Bacteria</taxon>
        <taxon>Bacillati</taxon>
        <taxon>Actinomycetota</taxon>
        <taxon>Actinomycetes</taxon>
        <taxon>Micromonosporales</taxon>
        <taxon>Micromonosporaceae</taxon>
        <taxon>Actinoplanes</taxon>
    </lineage>
</organism>
<evidence type="ECO:0000256" key="5">
    <source>
        <dbReference type="ARBA" id="ARBA00022801"/>
    </source>
</evidence>
<evidence type="ECO:0000256" key="6">
    <source>
        <dbReference type="ARBA" id="ARBA00022842"/>
    </source>
</evidence>